<evidence type="ECO:0000256" key="1">
    <source>
        <dbReference type="SAM" id="MobiDB-lite"/>
    </source>
</evidence>
<comment type="caution">
    <text evidence="3">The sequence shown here is derived from an EMBL/GenBank/DDBJ whole genome shotgun (WGS) entry which is preliminary data.</text>
</comment>
<accession>A0AAW0FYE1</accession>
<dbReference type="AlphaFoldDB" id="A0AAW0FYE1"/>
<organism evidence="3 4">
    <name type="scientific">Cerrena zonata</name>
    <dbReference type="NCBI Taxonomy" id="2478898"/>
    <lineage>
        <taxon>Eukaryota</taxon>
        <taxon>Fungi</taxon>
        <taxon>Dikarya</taxon>
        <taxon>Basidiomycota</taxon>
        <taxon>Agaricomycotina</taxon>
        <taxon>Agaricomycetes</taxon>
        <taxon>Polyporales</taxon>
        <taxon>Cerrenaceae</taxon>
        <taxon>Cerrena</taxon>
    </lineage>
</organism>
<keyword evidence="4" id="KW-1185">Reference proteome</keyword>
<keyword evidence="2" id="KW-0732">Signal</keyword>
<feature type="compositionally biased region" description="Low complexity" evidence="1">
    <location>
        <begin position="66"/>
        <end position="97"/>
    </location>
</feature>
<dbReference type="EMBL" id="JASBNA010000028">
    <property type="protein sequence ID" value="KAK7683870.1"/>
    <property type="molecule type" value="Genomic_DNA"/>
</dbReference>
<protein>
    <submittedName>
        <fullName evidence="3">Uncharacterized protein</fullName>
    </submittedName>
</protein>
<gene>
    <name evidence="3" type="ORF">QCA50_012841</name>
</gene>
<reference evidence="3 4" key="1">
    <citation type="submission" date="2022-09" db="EMBL/GenBank/DDBJ databases">
        <authorList>
            <person name="Palmer J.M."/>
        </authorList>
    </citation>
    <scope>NUCLEOTIDE SEQUENCE [LARGE SCALE GENOMIC DNA]</scope>
    <source>
        <strain evidence="3 4">DSM 7382</strain>
    </source>
</reference>
<feature type="signal peptide" evidence="2">
    <location>
        <begin position="1"/>
        <end position="22"/>
    </location>
</feature>
<proteinExistence type="predicted"/>
<evidence type="ECO:0000313" key="3">
    <source>
        <dbReference type="EMBL" id="KAK7683870.1"/>
    </source>
</evidence>
<feature type="chain" id="PRO_5043631555" evidence="2">
    <location>
        <begin position="23"/>
        <end position="141"/>
    </location>
</feature>
<evidence type="ECO:0000256" key="2">
    <source>
        <dbReference type="SAM" id="SignalP"/>
    </source>
</evidence>
<name>A0AAW0FYE1_9APHY</name>
<feature type="region of interest" description="Disordered" evidence="1">
    <location>
        <begin position="66"/>
        <end position="101"/>
    </location>
</feature>
<sequence>MNNNLSATKTVLTSLIASSVLAGPVSKKIEEIPVPLGAPIVAKRDINLDPQVYKLSNSLQNALSALGSLGSPGSAKGSESSGSEPSASAGQSQSAASVTGAANNSLKGAATSGLIDLGSWTTSIKSVSTSDPTVDPSDIPQ</sequence>
<dbReference type="Proteomes" id="UP001385951">
    <property type="component" value="Unassembled WGS sequence"/>
</dbReference>
<evidence type="ECO:0000313" key="4">
    <source>
        <dbReference type="Proteomes" id="UP001385951"/>
    </source>
</evidence>